<evidence type="ECO:0000313" key="1">
    <source>
        <dbReference type="EMBL" id="KAL2916347.1"/>
    </source>
</evidence>
<dbReference type="EMBL" id="JADGIZ020000017">
    <property type="protein sequence ID" value="KAL2916347.1"/>
    <property type="molecule type" value="Genomic_DNA"/>
</dbReference>
<proteinExistence type="predicted"/>
<evidence type="ECO:0000313" key="2">
    <source>
        <dbReference type="Proteomes" id="UP001527925"/>
    </source>
</evidence>
<organism evidence="1 2">
    <name type="scientific">Polyrhizophydium stewartii</name>
    <dbReference type="NCBI Taxonomy" id="2732419"/>
    <lineage>
        <taxon>Eukaryota</taxon>
        <taxon>Fungi</taxon>
        <taxon>Fungi incertae sedis</taxon>
        <taxon>Chytridiomycota</taxon>
        <taxon>Chytridiomycota incertae sedis</taxon>
        <taxon>Chytridiomycetes</taxon>
        <taxon>Rhizophydiales</taxon>
        <taxon>Rhizophydiales incertae sedis</taxon>
        <taxon>Polyrhizophydium</taxon>
    </lineage>
</organism>
<name>A0ABR4NA12_9FUNG</name>
<protein>
    <submittedName>
        <fullName evidence="1">Uncharacterized protein</fullName>
    </submittedName>
</protein>
<sequence>MAQPGTGFSSQLHQLLESLTGSGSGTQAILPESQRTPLDEIACSPRLKPSQFAVREKKVKASFDNDGELVDRSDLLAARHQILHVRLRCANKLD</sequence>
<comment type="caution">
    <text evidence="1">The sequence shown here is derived from an EMBL/GenBank/DDBJ whole genome shotgun (WGS) entry which is preliminary data.</text>
</comment>
<gene>
    <name evidence="1" type="ORF">HK105_204103</name>
</gene>
<accession>A0ABR4NA12</accession>
<dbReference type="Proteomes" id="UP001527925">
    <property type="component" value="Unassembled WGS sequence"/>
</dbReference>
<reference evidence="1 2" key="1">
    <citation type="submission" date="2023-09" db="EMBL/GenBank/DDBJ databases">
        <title>Pangenome analysis of Batrachochytrium dendrobatidis and related Chytrids.</title>
        <authorList>
            <person name="Yacoub M.N."/>
            <person name="Stajich J.E."/>
            <person name="James T.Y."/>
        </authorList>
    </citation>
    <scope>NUCLEOTIDE SEQUENCE [LARGE SCALE GENOMIC DNA]</scope>
    <source>
        <strain evidence="1 2">JEL0888</strain>
    </source>
</reference>
<keyword evidence="2" id="KW-1185">Reference proteome</keyword>